<feature type="non-terminal residue" evidence="1">
    <location>
        <position position="122"/>
    </location>
</feature>
<evidence type="ECO:0000313" key="1">
    <source>
        <dbReference type="EMBL" id="GAH09144.1"/>
    </source>
</evidence>
<comment type="caution">
    <text evidence="1">The sequence shown here is derived from an EMBL/GenBank/DDBJ whole genome shotgun (WGS) entry which is preliminary data.</text>
</comment>
<dbReference type="Gene3D" id="2.60.120.200">
    <property type="match status" value="1"/>
</dbReference>
<dbReference type="SUPFAM" id="SSF49899">
    <property type="entry name" value="Concanavalin A-like lectins/glucanases"/>
    <property type="match status" value="1"/>
</dbReference>
<dbReference type="InterPro" id="IPR013320">
    <property type="entry name" value="ConA-like_dom_sf"/>
</dbReference>
<gene>
    <name evidence="1" type="ORF">S01H4_61226</name>
</gene>
<proteinExistence type="predicted"/>
<sequence length="122" mass="13053">MAIDFNSGANQYCDGAVTGLTADTIGTVAVWCRPETLHDGCLFWIGDTGAGDHWVRMYLTVGGKATMDCITVGWDWEYTIDDVFWAAGDLLHIAMTQNGAAPRFFVNGLNVAITLNAAASSS</sequence>
<protein>
    <submittedName>
        <fullName evidence="1">Uncharacterized protein</fullName>
    </submittedName>
</protein>
<dbReference type="AlphaFoldDB" id="X1DW27"/>
<dbReference type="EMBL" id="BART01036257">
    <property type="protein sequence ID" value="GAH09144.1"/>
    <property type="molecule type" value="Genomic_DNA"/>
</dbReference>
<name>X1DW27_9ZZZZ</name>
<organism evidence="1">
    <name type="scientific">marine sediment metagenome</name>
    <dbReference type="NCBI Taxonomy" id="412755"/>
    <lineage>
        <taxon>unclassified sequences</taxon>
        <taxon>metagenomes</taxon>
        <taxon>ecological metagenomes</taxon>
    </lineage>
</organism>
<reference evidence="1" key="1">
    <citation type="journal article" date="2014" name="Front. Microbiol.">
        <title>High frequency of phylogenetically diverse reductive dehalogenase-homologous genes in deep subseafloor sedimentary metagenomes.</title>
        <authorList>
            <person name="Kawai M."/>
            <person name="Futagami T."/>
            <person name="Toyoda A."/>
            <person name="Takaki Y."/>
            <person name="Nishi S."/>
            <person name="Hori S."/>
            <person name="Arai W."/>
            <person name="Tsubouchi T."/>
            <person name="Morono Y."/>
            <person name="Uchiyama I."/>
            <person name="Ito T."/>
            <person name="Fujiyama A."/>
            <person name="Inagaki F."/>
            <person name="Takami H."/>
        </authorList>
    </citation>
    <scope>NUCLEOTIDE SEQUENCE</scope>
    <source>
        <strain evidence="1">Expedition CK06-06</strain>
    </source>
</reference>
<accession>X1DW27</accession>